<dbReference type="Pfam" id="PF02347">
    <property type="entry name" value="GDC-P"/>
    <property type="match status" value="1"/>
</dbReference>
<feature type="domain" description="Glycine cleavage system P-protein N-terminal" evidence="2">
    <location>
        <begin position="10"/>
        <end position="458"/>
    </location>
</feature>
<dbReference type="NCBIfam" id="NF001696">
    <property type="entry name" value="PRK00451.1"/>
    <property type="match status" value="1"/>
</dbReference>
<dbReference type="Gene3D" id="3.90.1150.10">
    <property type="entry name" value="Aspartate Aminotransferase, domain 1"/>
    <property type="match status" value="1"/>
</dbReference>
<dbReference type="GO" id="GO:0009116">
    <property type="term" value="P:nucleoside metabolic process"/>
    <property type="evidence" value="ECO:0007669"/>
    <property type="project" value="InterPro"/>
</dbReference>
<organism evidence="3 4">
    <name type="scientific">Vagococcus elongatus</name>
    <dbReference type="NCBI Taxonomy" id="180344"/>
    <lineage>
        <taxon>Bacteria</taxon>
        <taxon>Bacillati</taxon>
        <taxon>Bacillota</taxon>
        <taxon>Bacilli</taxon>
        <taxon>Lactobacillales</taxon>
        <taxon>Enterococcaceae</taxon>
        <taxon>Vagococcus</taxon>
    </lineage>
</organism>
<dbReference type="PANTHER" id="PTHR42806">
    <property type="entry name" value="GLYCINE CLEAVAGE SYSTEM P-PROTEIN"/>
    <property type="match status" value="1"/>
</dbReference>
<evidence type="ECO:0000313" key="3">
    <source>
        <dbReference type="EMBL" id="RSU15230.1"/>
    </source>
</evidence>
<sequence>MSKKFVHPYIPNGAPELMEQMLKELNISSSEDIFKEIPKHLRFQGRMNIPEPKLSEYELKRHVEGILKKNQTTSDNLSFLGGGTWDHYVPAVCDTIGQRDEFLSAYVGDAYSDHGKYQALFESSSMIGDLLKMEAVSTPTYDWANAIGIAARMASRINGRKEVLVAGSMSPSRFSVINNYLKPEISLIKIAFDKTTGLMDLDDLKRKLSDKTSSVYFENPTYFGPVEHQGEKIAEMAHAVGAEVIAGVDPSSLGVMKAPSDYGVDICVGDLQPLGIHMQYGGGLSGYIASRDEEKYVAEYPTLLFGVTSTLQEGEYGFGHVFYERTSYASREKGKDFIGTTTSLFGIIAGVYLALMGPEGMRELGEGIMQRVAYAVEQIDAIPNVKVLYKDNFFKEFVIDFNETGKTVETIHKALKTMGIFGGIDLSCSRQFPEMGEAAIYAITEKMTKEDIDRLVTALRKVC</sequence>
<keyword evidence="4" id="KW-1185">Reference proteome</keyword>
<dbReference type="PANTHER" id="PTHR42806:SF1">
    <property type="entry name" value="GLYCINE DEHYDROGENASE (DECARBOXYLATING)"/>
    <property type="match status" value="1"/>
</dbReference>
<keyword evidence="1" id="KW-0560">Oxidoreductase</keyword>
<dbReference type="OrthoDB" id="9771867at2"/>
<dbReference type="RefSeq" id="WP_126806960.1">
    <property type="nucleotide sequence ID" value="NZ_NGKA01000002.1"/>
</dbReference>
<dbReference type="GO" id="GO:0004375">
    <property type="term" value="F:glycine dehydrogenase (decarboxylating) activity"/>
    <property type="evidence" value="ECO:0007669"/>
    <property type="project" value="InterPro"/>
</dbReference>
<dbReference type="InterPro" id="IPR049315">
    <property type="entry name" value="GDC-P_N"/>
</dbReference>
<dbReference type="AlphaFoldDB" id="A0A430B4E7"/>
<dbReference type="InterPro" id="IPR023010">
    <property type="entry name" value="GcvPA"/>
</dbReference>
<dbReference type="SUPFAM" id="SSF53383">
    <property type="entry name" value="PLP-dependent transferases"/>
    <property type="match status" value="1"/>
</dbReference>
<proteinExistence type="predicted"/>
<protein>
    <submittedName>
        <fullName evidence="3">Glycine dehydrogenase (Aminomethyl-transferring)</fullName>
    </submittedName>
</protein>
<gene>
    <name evidence="3" type="ORF">CBF29_02540</name>
</gene>
<evidence type="ECO:0000313" key="4">
    <source>
        <dbReference type="Proteomes" id="UP000287605"/>
    </source>
</evidence>
<dbReference type="EMBL" id="NGKA01000002">
    <property type="protein sequence ID" value="RSU15230.1"/>
    <property type="molecule type" value="Genomic_DNA"/>
</dbReference>
<dbReference type="Gene3D" id="3.40.640.10">
    <property type="entry name" value="Type I PLP-dependent aspartate aminotransferase-like (Major domain)"/>
    <property type="match status" value="1"/>
</dbReference>
<dbReference type="InterPro" id="IPR015421">
    <property type="entry name" value="PyrdxlP-dep_Trfase_major"/>
</dbReference>
<reference evidence="3 4" key="1">
    <citation type="submission" date="2017-05" db="EMBL/GenBank/DDBJ databases">
        <title>Vagococcus spp. assemblies.</title>
        <authorList>
            <person name="Gulvik C.A."/>
        </authorList>
    </citation>
    <scope>NUCLEOTIDE SEQUENCE [LARGE SCALE GENOMIC DNA]</scope>
    <source>
        <strain evidence="3 4">CCUG 51432</strain>
    </source>
</reference>
<dbReference type="InterPro" id="IPR015424">
    <property type="entry name" value="PyrdxlP-dep_Trfase"/>
</dbReference>
<accession>A0A430B4E7</accession>
<dbReference type="Proteomes" id="UP000287605">
    <property type="component" value="Unassembled WGS sequence"/>
</dbReference>
<name>A0A430B4E7_9ENTE</name>
<evidence type="ECO:0000256" key="1">
    <source>
        <dbReference type="ARBA" id="ARBA00023002"/>
    </source>
</evidence>
<evidence type="ECO:0000259" key="2">
    <source>
        <dbReference type="Pfam" id="PF02347"/>
    </source>
</evidence>
<comment type="caution">
    <text evidence="3">The sequence shown here is derived from an EMBL/GenBank/DDBJ whole genome shotgun (WGS) entry which is preliminary data.</text>
</comment>
<dbReference type="InterPro" id="IPR015422">
    <property type="entry name" value="PyrdxlP-dep_Trfase_small"/>
</dbReference>